<organism evidence="1 2">
    <name type="scientific">Ambispora leptoticha</name>
    <dbReference type="NCBI Taxonomy" id="144679"/>
    <lineage>
        <taxon>Eukaryota</taxon>
        <taxon>Fungi</taxon>
        <taxon>Fungi incertae sedis</taxon>
        <taxon>Mucoromycota</taxon>
        <taxon>Glomeromycotina</taxon>
        <taxon>Glomeromycetes</taxon>
        <taxon>Archaeosporales</taxon>
        <taxon>Ambisporaceae</taxon>
        <taxon>Ambispora</taxon>
    </lineage>
</organism>
<proteinExistence type="predicted"/>
<dbReference type="EMBL" id="CAJVPS010005033">
    <property type="protein sequence ID" value="CAG8610678.1"/>
    <property type="molecule type" value="Genomic_DNA"/>
</dbReference>
<dbReference type="AlphaFoldDB" id="A0A9N9CP92"/>
<name>A0A9N9CP92_9GLOM</name>
<accession>A0A9N9CP92</accession>
<evidence type="ECO:0000313" key="2">
    <source>
        <dbReference type="Proteomes" id="UP000789508"/>
    </source>
</evidence>
<evidence type="ECO:0000313" key="1">
    <source>
        <dbReference type="EMBL" id="CAG8610678.1"/>
    </source>
</evidence>
<sequence>WRLKPPGSGLFLTQIRADLLNFDYPDILICLSDLDDSDNPDTDKWMTDYPDWNSKLKTLLHRLTMKKKSNPIEISNVI</sequence>
<dbReference type="Proteomes" id="UP000789508">
    <property type="component" value="Unassembled WGS sequence"/>
</dbReference>
<protein>
    <submittedName>
        <fullName evidence="1">8763_t:CDS:1</fullName>
    </submittedName>
</protein>
<feature type="non-terminal residue" evidence="1">
    <location>
        <position position="78"/>
    </location>
</feature>
<comment type="caution">
    <text evidence="1">The sequence shown here is derived from an EMBL/GenBank/DDBJ whole genome shotgun (WGS) entry which is preliminary data.</text>
</comment>
<reference evidence="1" key="1">
    <citation type="submission" date="2021-06" db="EMBL/GenBank/DDBJ databases">
        <authorList>
            <person name="Kallberg Y."/>
            <person name="Tangrot J."/>
            <person name="Rosling A."/>
        </authorList>
    </citation>
    <scope>NUCLEOTIDE SEQUENCE</scope>
    <source>
        <strain evidence="1">FL130A</strain>
    </source>
</reference>
<gene>
    <name evidence="1" type="ORF">ALEPTO_LOCUS8548</name>
</gene>
<keyword evidence="2" id="KW-1185">Reference proteome</keyword>